<gene>
    <name evidence="2" type="ORF">GPM918_LOCUS41245</name>
    <name evidence="1" type="ORF">OVA965_LOCUS15234</name>
    <name evidence="4" type="ORF">SRO942_LOCUS42274</name>
    <name evidence="3" type="ORF">TMI583_LOCUS15240</name>
</gene>
<dbReference type="Proteomes" id="UP000677228">
    <property type="component" value="Unassembled WGS sequence"/>
</dbReference>
<dbReference type="AlphaFoldDB" id="A0A815ZIT7"/>
<reference evidence="2" key="1">
    <citation type="submission" date="2021-02" db="EMBL/GenBank/DDBJ databases">
        <authorList>
            <person name="Nowell W R."/>
        </authorList>
    </citation>
    <scope>NUCLEOTIDE SEQUENCE</scope>
</reference>
<dbReference type="Proteomes" id="UP000681722">
    <property type="component" value="Unassembled WGS sequence"/>
</dbReference>
<sequence length="105" mass="12200">MTEFGKYSAFDVNKGARSLEQQYLEVTKSKPRFGYQHTPFSKQQLQYTQIITDILHMKLRITDILLAEIISLISVTNTIAERPQHLQNVMIFLEQRAKDSRASLQ</sequence>
<dbReference type="Proteomes" id="UP000682733">
    <property type="component" value="Unassembled WGS sequence"/>
</dbReference>
<comment type="caution">
    <text evidence="2">The sequence shown here is derived from an EMBL/GenBank/DDBJ whole genome shotgun (WGS) entry which is preliminary data.</text>
</comment>
<organism evidence="2 5">
    <name type="scientific">Didymodactylos carnosus</name>
    <dbReference type="NCBI Taxonomy" id="1234261"/>
    <lineage>
        <taxon>Eukaryota</taxon>
        <taxon>Metazoa</taxon>
        <taxon>Spiralia</taxon>
        <taxon>Gnathifera</taxon>
        <taxon>Rotifera</taxon>
        <taxon>Eurotatoria</taxon>
        <taxon>Bdelloidea</taxon>
        <taxon>Philodinida</taxon>
        <taxon>Philodinidae</taxon>
        <taxon>Didymodactylos</taxon>
    </lineage>
</organism>
<dbReference type="EMBL" id="CAJNOQ010032060">
    <property type="protein sequence ID" value="CAF1583371.1"/>
    <property type="molecule type" value="Genomic_DNA"/>
</dbReference>
<evidence type="ECO:0000313" key="5">
    <source>
        <dbReference type="Proteomes" id="UP000663829"/>
    </source>
</evidence>
<evidence type="ECO:0000313" key="4">
    <source>
        <dbReference type="EMBL" id="CAF4451695.1"/>
    </source>
</evidence>
<protein>
    <submittedName>
        <fullName evidence="2">Uncharacterized protein</fullName>
    </submittedName>
</protein>
<evidence type="ECO:0000313" key="1">
    <source>
        <dbReference type="EMBL" id="CAF1014956.1"/>
    </source>
</evidence>
<evidence type="ECO:0000313" key="3">
    <source>
        <dbReference type="EMBL" id="CAF3784031.1"/>
    </source>
</evidence>
<evidence type="ECO:0000313" key="2">
    <source>
        <dbReference type="EMBL" id="CAF1583371.1"/>
    </source>
</evidence>
<proteinExistence type="predicted"/>
<accession>A0A815ZIT7</accession>
<dbReference type="EMBL" id="CAJOBA010006817">
    <property type="protein sequence ID" value="CAF3784031.1"/>
    <property type="molecule type" value="Genomic_DNA"/>
</dbReference>
<dbReference type="OrthoDB" id="6152204at2759"/>
<dbReference type="EMBL" id="CAJNOK010006808">
    <property type="protein sequence ID" value="CAF1014956.1"/>
    <property type="molecule type" value="Genomic_DNA"/>
</dbReference>
<keyword evidence="5" id="KW-1185">Reference proteome</keyword>
<dbReference type="EMBL" id="CAJOBC010098059">
    <property type="protein sequence ID" value="CAF4451695.1"/>
    <property type="molecule type" value="Genomic_DNA"/>
</dbReference>
<name>A0A815ZIT7_9BILA</name>
<dbReference type="Proteomes" id="UP000663829">
    <property type="component" value="Unassembled WGS sequence"/>
</dbReference>